<dbReference type="Proteomes" id="UP000593573">
    <property type="component" value="Unassembled WGS sequence"/>
</dbReference>
<feature type="non-terminal residue" evidence="1">
    <location>
        <position position="1"/>
    </location>
</feature>
<evidence type="ECO:0008006" key="3">
    <source>
        <dbReference type="Google" id="ProtNLM"/>
    </source>
</evidence>
<evidence type="ECO:0000313" key="1">
    <source>
        <dbReference type="EMBL" id="MBA0646400.1"/>
    </source>
</evidence>
<comment type="caution">
    <text evidence="1">The sequence shown here is derived from an EMBL/GenBank/DDBJ whole genome shotgun (WGS) entry which is preliminary data.</text>
</comment>
<organism evidence="1 2">
    <name type="scientific">Gossypium klotzschianum</name>
    <dbReference type="NCBI Taxonomy" id="34286"/>
    <lineage>
        <taxon>Eukaryota</taxon>
        <taxon>Viridiplantae</taxon>
        <taxon>Streptophyta</taxon>
        <taxon>Embryophyta</taxon>
        <taxon>Tracheophyta</taxon>
        <taxon>Spermatophyta</taxon>
        <taxon>Magnoliopsida</taxon>
        <taxon>eudicotyledons</taxon>
        <taxon>Gunneridae</taxon>
        <taxon>Pentapetalae</taxon>
        <taxon>rosids</taxon>
        <taxon>malvids</taxon>
        <taxon>Malvales</taxon>
        <taxon>Malvaceae</taxon>
        <taxon>Malvoideae</taxon>
        <taxon>Gossypium</taxon>
    </lineage>
</organism>
<gene>
    <name evidence="1" type="ORF">Goklo_014371</name>
</gene>
<sequence length="349" mass="40079">MGSEKEFFEEKFMANVVNKLGDVTCLLDYDDLEILEGDVKVSTDGPYPKIFFSEHVHEILDKSMEQIVVIRFLGRTIGYKALINRIQSLWKPIWDFQIRLSGLPYKFYNKKLLRFIVGTLVKVVKMDYNTTTRKIGKFARFAIVIELLWPWMLASGWKCRPIKLAVVTNNRRNLAIDKETPKNTQFDILNELEEPNFKRSSGYTIEMIATVDRVNNLICGGHGPNKINDSLDERTCGLSGTSSVGMGCKIPVSFNKPTSFQNSCHKVIVFEEKVGHKENTHKPDILVLMKTRVSGRKADDIIQRTSFDFLYRVEMKGFSRAYNCSFFGHIGRKKKVLMARLKGIEDKLI</sequence>
<evidence type="ECO:0000313" key="2">
    <source>
        <dbReference type="Proteomes" id="UP000593573"/>
    </source>
</evidence>
<keyword evidence="2" id="KW-1185">Reference proteome</keyword>
<dbReference type="OrthoDB" id="994333at2759"/>
<accession>A0A7J8U7M3</accession>
<protein>
    <recommendedName>
        <fullName evidence="3">DUF4283 domain-containing protein</fullName>
    </recommendedName>
</protein>
<reference evidence="1 2" key="1">
    <citation type="journal article" date="2019" name="Genome Biol. Evol.">
        <title>Insights into the evolution of the New World diploid cottons (Gossypium, subgenus Houzingenia) based on genome sequencing.</title>
        <authorList>
            <person name="Grover C.E."/>
            <person name="Arick M.A. 2nd"/>
            <person name="Thrash A."/>
            <person name="Conover J.L."/>
            <person name="Sanders W.S."/>
            <person name="Peterson D.G."/>
            <person name="Frelichowski J.E."/>
            <person name="Scheffler J.A."/>
            <person name="Scheffler B.E."/>
            <person name="Wendel J.F."/>
        </authorList>
    </citation>
    <scope>NUCLEOTIDE SEQUENCE [LARGE SCALE GENOMIC DNA]</scope>
    <source>
        <strain evidence="1">57</strain>
        <tissue evidence="1">Leaf</tissue>
    </source>
</reference>
<proteinExistence type="predicted"/>
<name>A0A7J8U7M3_9ROSI</name>
<dbReference type="EMBL" id="JABFAB010000004">
    <property type="protein sequence ID" value="MBA0646400.1"/>
    <property type="molecule type" value="Genomic_DNA"/>
</dbReference>
<dbReference type="AlphaFoldDB" id="A0A7J8U7M3"/>